<gene>
    <name evidence="1" type="ORF">HPB48_008285</name>
</gene>
<dbReference type="OrthoDB" id="6585121at2759"/>
<keyword evidence="2" id="KW-1185">Reference proteome</keyword>
<name>A0A9J6GRU2_HAELO</name>
<dbReference type="EMBL" id="JABSTR010000008">
    <property type="protein sequence ID" value="KAH9377215.1"/>
    <property type="molecule type" value="Genomic_DNA"/>
</dbReference>
<comment type="caution">
    <text evidence="1">The sequence shown here is derived from an EMBL/GenBank/DDBJ whole genome shotgun (WGS) entry which is preliminary data.</text>
</comment>
<dbReference type="VEuPathDB" id="VectorBase:HLOH_049707"/>
<reference evidence="1 2" key="1">
    <citation type="journal article" date="2020" name="Cell">
        <title>Large-Scale Comparative Analyses of Tick Genomes Elucidate Their Genetic Diversity and Vector Capacities.</title>
        <authorList>
            <consortium name="Tick Genome and Microbiome Consortium (TIGMIC)"/>
            <person name="Jia N."/>
            <person name="Wang J."/>
            <person name="Shi W."/>
            <person name="Du L."/>
            <person name="Sun Y."/>
            <person name="Zhan W."/>
            <person name="Jiang J.F."/>
            <person name="Wang Q."/>
            <person name="Zhang B."/>
            <person name="Ji P."/>
            <person name="Bell-Sakyi L."/>
            <person name="Cui X.M."/>
            <person name="Yuan T.T."/>
            <person name="Jiang B.G."/>
            <person name="Yang W.F."/>
            <person name="Lam T.T."/>
            <person name="Chang Q.C."/>
            <person name="Ding S.J."/>
            <person name="Wang X.J."/>
            <person name="Zhu J.G."/>
            <person name="Ruan X.D."/>
            <person name="Zhao L."/>
            <person name="Wei J.T."/>
            <person name="Ye R.Z."/>
            <person name="Que T.C."/>
            <person name="Du C.H."/>
            <person name="Zhou Y.H."/>
            <person name="Cheng J.X."/>
            <person name="Dai P.F."/>
            <person name="Guo W.B."/>
            <person name="Han X.H."/>
            <person name="Huang E.J."/>
            <person name="Li L.F."/>
            <person name="Wei W."/>
            <person name="Gao Y.C."/>
            <person name="Liu J.Z."/>
            <person name="Shao H.Z."/>
            <person name="Wang X."/>
            <person name="Wang C.C."/>
            <person name="Yang T.C."/>
            <person name="Huo Q.B."/>
            <person name="Li W."/>
            <person name="Chen H.Y."/>
            <person name="Chen S.E."/>
            <person name="Zhou L.G."/>
            <person name="Ni X.B."/>
            <person name="Tian J.H."/>
            <person name="Sheng Y."/>
            <person name="Liu T."/>
            <person name="Pan Y.S."/>
            <person name="Xia L.Y."/>
            <person name="Li J."/>
            <person name="Zhao F."/>
            <person name="Cao W.C."/>
        </authorList>
    </citation>
    <scope>NUCLEOTIDE SEQUENCE [LARGE SCALE GENOMIC DNA]</scope>
    <source>
        <strain evidence="1">HaeL-2018</strain>
    </source>
</reference>
<proteinExistence type="predicted"/>
<sequence>MSAVIETFGAWDKGIFPTNHTLLQVMVTLPTNVATAETDFSTLRSLKTCTQFSMYEDRLFELALVPTHRDTFIDVNSVIEPFARGGNRRSLLSQ</sequence>
<dbReference type="Proteomes" id="UP000821853">
    <property type="component" value="Unassembled WGS sequence"/>
</dbReference>
<evidence type="ECO:0008006" key="3">
    <source>
        <dbReference type="Google" id="ProtNLM"/>
    </source>
</evidence>
<organism evidence="1 2">
    <name type="scientific">Haemaphysalis longicornis</name>
    <name type="common">Bush tick</name>
    <dbReference type="NCBI Taxonomy" id="44386"/>
    <lineage>
        <taxon>Eukaryota</taxon>
        <taxon>Metazoa</taxon>
        <taxon>Ecdysozoa</taxon>
        <taxon>Arthropoda</taxon>
        <taxon>Chelicerata</taxon>
        <taxon>Arachnida</taxon>
        <taxon>Acari</taxon>
        <taxon>Parasitiformes</taxon>
        <taxon>Ixodida</taxon>
        <taxon>Ixodoidea</taxon>
        <taxon>Ixodidae</taxon>
        <taxon>Haemaphysalinae</taxon>
        <taxon>Haemaphysalis</taxon>
    </lineage>
</organism>
<protein>
    <recommendedName>
        <fullName evidence="3">HAT C-terminal dimerisation domain-containing protein</fullName>
    </recommendedName>
</protein>
<evidence type="ECO:0000313" key="1">
    <source>
        <dbReference type="EMBL" id="KAH9377215.1"/>
    </source>
</evidence>
<dbReference type="OMA" id="THRDTFI"/>
<accession>A0A9J6GRU2</accession>
<dbReference type="AlphaFoldDB" id="A0A9J6GRU2"/>
<evidence type="ECO:0000313" key="2">
    <source>
        <dbReference type="Proteomes" id="UP000821853"/>
    </source>
</evidence>